<feature type="compositionally biased region" description="Low complexity" evidence="1">
    <location>
        <begin position="630"/>
        <end position="644"/>
    </location>
</feature>
<evidence type="ECO:0000313" key="3">
    <source>
        <dbReference type="Proteomes" id="UP000886653"/>
    </source>
</evidence>
<proteinExistence type="predicted"/>
<keyword evidence="3" id="KW-1185">Reference proteome</keyword>
<gene>
    <name evidence="2" type="ORF">CROQUDRAFT_103668</name>
</gene>
<dbReference type="InterPro" id="IPR013745">
    <property type="entry name" value="Bit61/PRR5"/>
</dbReference>
<dbReference type="Pfam" id="PF08539">
    <property type="entry name" value="HbrB"/>
    <property type="match status" value="1"/>
</dbReference>
<dbReference type="GO" id="GO:0038203">
    <property type="term" value="P:TORC2 signaling"/>
    <property type="evidence" value="ECO:0007669"/>
    <property type="project" value="TreeGrafter"/>
</dbReference>
<name>A0A9P6NQ96_9BASI</name>
<organism evidence="2 3">
    <name type="scientific">Cronartium quercuum f. sp. fusiforme G11</name>
    <dbReference type="NCBI Taxonomy" id="708437"/>
    <lineage>
        <taxon>Eukaryota</taxon>
        <taxon>Fungi</taxon>
        <taxon>Dikarya</taxon>
        <taxon>Basidiomycota</taxon>
        <taxon>Pucciniomycotina</taxon>
        <taxon>Pucciniomycetes</taxon>
        <taxon>Pucciniales</taxon>
        <taxon>Coleosporiaceae</taxon>
        <taxon>Cronartium</taxon>
    </lineage>
</organism>
<evidence type="ECO:0000256" key="1">
    <source>
        <dbReference type="SAM" id="MobiDB-lite"/>
    </source>
</evidence>
<evidence type="ECO:0000313" key="2">
    <source>
        <dbReference type="EMBL" id="KAG0151380.1"/>
    </source>
</evidence>
<dbReference type="EMBL" id="MU167213">
    <property type="protein sequence ID" value="KAG0151380.1"/>
    <property type="molecule type" value="Genomic_DNA"/>
</dbReference>
<dbReference type="PANTHER" id="PTHR32428:SF2">
    <property type="entry name" value="TARGET OF RAPAMYCIN COMPLEX 2 SUBUNIT BIT61-RELATED"/>
    <property type="match status" value="1"/>
</dbReference>
<feature type="region of interest" description="Disordered" evidence="1">
    <location>
        <begin position="1"/>
        <end position="24"/>
    </location>
</feature>
<reference evidence="2" key="1">
    <citation type="submission" date="2013-11" db="EMBL/GenBank/DDBJ databases">
        <title>Genome sequence of the fusiform rust pathogen reveals effectors for host alternation and coevolution with pine.</title>
        <authorList>
            <consortium name="DOE Joint Genome Institute"/>
            <person name="Smith K."/>
            <person name="Pendleton A."/>
            <person name="Kubisiak T."/>
            <person name="Anderson C."/>
            <person name="Salamov A."/>
            <person name="Aerts A."/>
            <person name="Riley R."/>
            <person name="Clum A."/>
            <person name="Lindquist E."/>
            <person name="Ence D."/>
            <person name="Campbell M."/>
            <person name="Kronenberg Z."/>
            <person name="Feau N."/>
            <person name="Dhillon B."/>
            <person name="Hamelin R."/>
            <person name="Burleigh J."/>
            <person name="Smith J."/>
            <person name="Yandell M."/>
            <person name="Nelson C."/>
            <person name="Grigoriev I."/>
            <person name="Davis J."/>
        </authorList>
    </citation>
    <scope>NUCLEOTIDE SEQUENCE</scope>
    <source>
        <strain evidence="2">G11</strain>
    </source>
</reference>
<protein>
    <submittedName>
        <fullName evidence="2">Uncharacterized protein</fullName>
    </submittedName>
</protein>
<comment type="caution">
    <text evidence="2">The sequence shown here is derived from an EMBL/GenBank/DDBJ whole genome shotgun (WGS) entry which is preliminary data.</text>
</comment>
<feature type="region of interest" description="Disordered" evidence="1">
    <location>
        <begin position="617"/>
        <end position="685"/>
    </location>
</feature>
<dbReference type="PANTHER" id="PTHR32428">
    <property type="entry name" value="TARGET OF RAPAMYCIN COMPLEX 2 SUBUNIT BIT61-RELATED"/>
    <property type="match status" value="1"/>
</dbReference>
<sequence>MPLVSRKNTINQEPSPSQSLHSIEHSTNSLNTQNQINLTHSHHHNTGISSIPSLFFRSHHTLLNATSLTNLRASANNTPEPSANHLNQSSRLLTTIKRSNSFGESIHSTRQTHYITHSSKQDQNQILDHTSITKSIVSSFSRSDFFKRTHTPTTTSLQPHPNSNEIEIIPDSSSSVLNSFKSNSNCLIDTTPTTTLTTINPTHRIIHSNKGRPTNAHLTTTALSIKPEPISNIKRHPSKKNDSISSINLNTLGIIFNNNNSNSNTNNTNSNLNMNSANKPVIRHITSNSTLSSNINININNPSNNAFGSKSDPKFGAFLNGGNGNGDGHVGGLALKPGDIWSQIVMRVIPLFNGEGHKGFIEDLNDFVSQHINKTISDSPSKSINKLTSELNELLKSGVLTLNHKFAPETLSDSRLLVRLIEVWHFFYTGVLPYLEAIFLPLMINEKLVSVIESKNNKLLKERLQQIHLLKQVSSTSGLPPSSTQLLFKSSSIKPKIDDNLSSDSTIGIEVRKLALLSFREFVILPLFNRLYNLFGKLYDTSYKSVNDNHQPKLAETIKLDDDILHFKRLQMLGLLSTIGCNDRPGLNEVESLSRLIRLKKVEKDLIQIIDYKEPTGKLNKEGSEEEENNQSSLRNKNNNNNQRNKNRDFARRSIRRQLGRYQNSEKNPSPEILRTPNDSTSNHKLHKNVGFLEFSKEDQPPDLKPILLSKNNFNQQQQNPSSIDSNKNSVNVGSLRHAVHLKIKSLNYFGTNQNHSNGNWIGDDDVNFHSPI</sequence>
<dbReference type="GO" id="GO:0031932">
    <property type="term" value="C:TORC2 complex"/>
    <property type="evidence" value="ECO:0007669"/>
    <property type="project" value="TreeGrafter"/>
</dbReference>
<dbReference type="AlphaFoldDB" id="A0A9P6NQ96"/>
<dbReference type="Proteomes" id="UP000886653">
    <property type="component" value="Unassembled WGS sequence"/>
</dbReference>
<dbReference type="OrthoDB" id="2507678at2759"/>
<accession>A0A9P6NQ96</accession>